<keyword evidence="3" id="KW-0804">Transcription</keyword>
<dbReference type="GO" id="GO:0046983">
    <property type="term" value="F:protein dimerization activity"/>
    <property type="evidence" value="ECO:0007669"/>
    <property type="project" value="InterPro"/>
</dbReference>
<dbReference type="PANTHER" id="PTHR46117">
    <property type="entry name" value="FI24210P1"/>
    <property type="match status" value="1"/>
</dbReference>
<dbReference type="Pfam" id="PF00010">
    <property type="entry name" value="HLH"/>
    <property type="match status" value="1"/>
</dbReference>
<keyword evidence="4" id="KW-0539">Nucleus</keyword>
<dbReference type="PROSITE" id="PS50888">
    <property type="entry name" value="BHLH"/>
    <property type="match status" value="1"/>
</dbReference>
<dbReference type="SMART" id="SM00353">
    <property type="entry name" value="HLH"/>
    <property type="match status" value="1"/>
</dbReference>
<proteinExistence type="predicted"/>
<feature type="compositionally biased region" description="Low complexity" evidence="5">
    <location>
        <begin position="328"/>
        <end position="341"/>
    </location>
</feature>
<feature type="compositionally biased region" description="Low complexity" evidence="5">
    <location>
        <begin position="350"/>
        <end position="359"/>
    </location>
</feature>
<feature type="region of interest" description="Disordered" evidence="5">
    <location>
        <begin position="301"/>
        <end position="441"/>
    </location>
</feature>
<name>A0A4P9ZSC4_9FUNG</name>
<dbReference type="InterPro" id="IPR051732">
    <property type="entry name" value="USF"/>
</dbReference>
<dbReference type="SUPFAM" id="SSF47459">
    <property type="entry name" value="HLH, helix-loop-helix DNA-binding domain"/>
    <property type="match status" value="1"/>
</dbReference>
<dbReference type="GO" id="GO:0000978">
    <property type="term" value="F:RNA polymerase II cis-regulatory region sequence-specific DNA binding"/>
    <property type="evidence" value="ECO:0007669"/>
    <property type="project" value="TreeGrafter"/>
</dbReference>
<keyword evidence="8" id="KW-1185">Reference proteome</keyword>
<accession>A0A4P9ZSC4</accession>
<protein>
    <recommendedName>
        <fullName evidence="6">BHLH domain-containing protein</fullName>
    </recommendedName>
</protein>
<evidence type="ECO:0000256" key="3">
    <source>
        <dbReference type="ARBA" id="ARBA00023163"/>
    </source>
</evidence>
<dbReference type="AlphaFoldDB" id="A0A4P9ZSC4"/>
<evidence type="ECO:0000313" key="7">
    <source>
        <dbReference type="EMBL" id="RKP36466.1"/>
    </source>
</evidence>
<feature type="compositionally biased region" description="Pro residues" evidence="5">
    <location>
        <begin position="1"/>
        <end position="15"/>
    </location>
</feature>
<comment type="subcellular location">
    <subcellularLocation>
        <location evidence="1">Nucleus</location>
    </subcellularLocation>
</comment>
<dbReference type="GO" id="GO:0005634">
    <property type="term" value="C:nucleus"/>
    <property type="evidence" value="ECO:0007669"/>
    <property type="project" value="UniProtKB-SubCell"/>
</dbReference>
<evidence type="ECO:0000313" key="8">
    <source>
        <dbReference type="Proteomes" id="UP000268162"/>
    </source>
</evidence>
<feature type="region of interest" description="Disordered" evidence="5">
    <location>
        <begin position="138"/>
        <end position="185"/>
    </location>
</feature>
<reference evidence="8" key="1">
    <citation type="journal article" date="2018" name="Nat. Microbiol.">
        <title>Leveraging single-cell genomics to expand the fungal tree of life.</title>
        <authorList>
            <person name="Ahrendt S.R."/>
            <person name="Quandt C.A."/>
            <person name="Ciobanu D."/>
            <person name="Clum A."/>
            <person name="Salamov A."/>
            <person name="Andreopoulos B."/>
            <person name="Cheng J.F."/>
            <person name="Woyke T."/>
            <person name="Pelin A."/>
            <person name="Henrissat B."/>
            <person name="Reynolds N.K."/>
            <person name="Benny G.L."/>
            <person name="Smith M.E."/>
            <person name="James T.Y."/>
            <person name="Grigoriev I.V."/>
        </authorList>
    </citation>
    <scope>NUCLEOTIDE SEQUENCE [LARGE SCALE GENOMIC DNA]</scope>
    <source>
        <strain evidence="8">RSA 468</strain>
    </source>
</reference>
<feature type="compositionally biased region" description="Polar residues" evidence="5">
    <location>
        <begin position="428"/>
        <end position="441"/>
    </location>
</feature>
<dbReference type="OrthoDB" id="690068at2759"/>
<evidence type="ECO:0000256" key="5">
    <source>
        <dbReference type="SAM" id="MobiDB-lite"/>
    </source>
</evidence>
<feature type="compositionally biased region" description="Pro residues" evidence="5">
    <location>
        <begin position="254"/>
        <end position="264"/>
    </location>
</feature>
<evidence type="ECO:0000256" key="1">
    <source>
        <dbReference type="ARBA" id="ARBA00004123"/>
    </source>
</evidence>
<dbReference type="Proteomes" id="UP000268162">
    <property type="component" value="Unassembled WGS sequence"/>
</dbReference>
<feature type="compositionally biased region" description="Acidic residues" evidence="5">
    <location>
        <begin position="158"/>
        <end position="168"/>
    </location>
</feature>
<sequence length="441" mass="47936">MSQKPSSPPLRPPNAVPSTSTPAALVLRQVQPSLAAAPPEVLPIRNRLQERASKGYVFDDCIREYNPDQLQLKCEGQAKGKKYQVHGVNLLNRDNLDTTTASRRLQRRREQHNRIERKRRDLINQYIAELTELVMPPAASSATTTAKRLRPGVAPHGDEDEDGDDGEDGLGGSGSGSKPGRSDVLRRTVHYVRSLAVENETLKSQQLELSSEIELLRKRLEKFELAPGASSPPPLHPRPPQKRALLADSHLPRSPFPAPIPPPNLRAIPAASSSARPASPFPPDVYCTHLGLDGPPLSSPFPPFSSPASGRADPVYYQSSPFLPPPFHSSTSSSPPFHGPSCPFDPELPPALSSATAPPLANPYRHPWERDPLYPPGPPLHLARPTEGAEVPTGPKSRAPGISGLAYAPPPSRDNNDSLTLIEDNPNPMDQLTRSSVYHLQ</sequence>
<feature type="compositionally biased region" description="Low complexity" evidence="5">
    <location>
        <begin position="265"/>
        <end position="277"/>
    </location>
</feature>
<feature type="region of interest" description="Disordered" evidence="5">
    <location>
        <begin position="1"/>
        <end position="22"/>
    </location>
</feature>
<dbReference type="EMBL" id="ML002649">
    <property type="protein sequence ID" value="RKP36466.1"/>
    <property type="molecule type" value="Genomic_DNA"/>
</dbReference>
<dbReference type="Gene3D" id="4.10.280.10">
    <property type="entry name" value="Helix-loop-helix DNA-binding domain"/>
    <property type="match status" value="1"/>
</dbReference>
<organism evidence="7 8">
    <name type="scientific">Dimargaris cristalligena</name>
    <dbReference type="NCBI Taxonomy" id="215637"/>
    <lineage>
        <taxon>Eukaryota</taxon>
        <taxon>Fungi</taxon>
        <taxon>Fungi incertae sedis</taxon>
        <taxon>Zoopagomycota</taxon>
        <taxon>Kickxellomycotina</taxon>
        <taxon>Dimargaritomycetes</taxon>
        <taxon>Dimargaritales</taxon>
        <taxon>Dimargaritaceae</taxon>
        <taxon>Dimargaris</taxon>
    </lineage>
</organism>
<evidence type="ECO:0000256" key="2">
    <source>
        <dbReference type="ARBA" id="ARBA00023015"/>
    </source>
</evidence>
<dbReference type="GO" id="GO:0000981">
    <property type="term" value="F:DNA-binding transcription factor activity, RNA polymerase II-specific"/>
    <property type="evidence" value="ECO:0007669"/>
    <property type="project" value="TreeGrafter"/>
</dbReference>
<dbReference type="InterPro" id="IPR011598">
    <property type="entry name" value="bHLH_dom"/>
</dbReference>
<dbReference type="InterPro" id="IPR036638">
    <property type="entry name" value="HLH_DNA-bd_sf"/>
</dbReference>
<feature type="domain" description="BHLH" evidence="6">
    <location>
        <begin position="107"/>
        <end position="195"/>
    </location>
</feature>
<evidence type="ECO:0000259" key="6">
    <source>
        <dbReference type="PROSITE" id="PS50888"/>
    </source>
</evidence>
<feature type="region of interest" description="Disordered" evidence="5">
    <location>
        <begin position="225"/>
        <end position="277"/>
    </location>
</feature>
<keyword evidence="2" id="KW-0805">Transcription regulation</keyword>
<dbReference type="PANTHER" id="PTHR46117:SF3">
    <property type="entry name" value="FI24210P1"/>
    <property type="match status" value="1"/>
</dbReference>
<dbReference type="STRING" id="215637.A0A4P9ZSC4"/>
<gene>
    <name evidence="7" type="ORF">BJ085DRAFT_36248</name>
</gene>
<evidence type="ECO:0000256" key="4">
    <source>
        <dbReference type="ARBA" id="ARBA00023242"/>
    </source>
</evidence>